<protein>
    <recommendedName>
        <fullName evidence="1">Guanylate kinase-like domain-containing protein</fullName>
    </recommendedName>
</protein>
<evidence type="ECO:0000313" key="2">
    <source>
        <dbReference type="EMBL" id="OHA66452.1"/>
    </source>
</evidence>
<dbReference type="SUPFAM" id="SSF52540">
    <property type="entry name" value="P-loop containing nucleoside triphosphate hydrolases"/>
    <property type="match status" value="1"/>
</dbReference>
<dbReference type="GO" id="GO:0005829">
    <property type="term" value="C:cytosol"/>
    <property type="evidence" value="ECO:0007669"/>
    <property type="project" value="TreeGrafter"/>
</dbReference>
<dbReference type="InterPro" id="IPR008144">
    <property type="entry name" value="Guanylate_kin-like_dom"/>
</dbReference>
<feature type="domain" description="Guanylate kinase-like" evidence="1">
    <location>
        <begin position="133"/>
        <end position="320"/>
    </location>
</feature>
<dbReference type="InterPro" id="IPR027417">
    <property type="entry name" value="P-loop_NTPase"/>
</dbReference>
<evidence type="ECO:0000313" key="3">
    <source>
        <dbReference type="Proteomes" id="UP000178092"/>
    </source>
</evidence>
<comment type="caution">
    <text evidence="2">The sequence shown here is derived from an EMBL/GenBank/DDBJ whole genome shotgun (WGS) entry which is preliminary data.</text>
</comment>
<dbReference type="PANTHER" id="PTHR23117">
    <property type="entry name" value="GUANYLATE KINASE-RELATED"/>
    <property type="match status" value="1"/>
</dbReference>
<dbReference type="Proteomes" id="UP000178092">
    <property type="component" value="Unassembled WGS sequence"/>
</dbReference>
<accession>A0A1G2R2H9</accession>
<evidence type="ECO:0000259" key="1">
    <source>
        <dbReference type="PROSITE" id="PS50052"/>
    </source>
</evidence>
<proteinExistence type="predicted"/>
<sequence length="320" mass="36631">MAPYITPGNKFLYQPKSEQSGHDCFDQEQFRRRSRLARFASQAAEMILTNALAESGVEHALSHIRRRFGGEEREGGDDLLWTVEGRIVEQVLAWQPSIREKSFFLQQVEDHIDAWPQSRRVQRLREISAAQQYPLVTISGGAAVGKSSLARWFLLNHIGLFRLVPSYTSRSARRDQFPGEYAACDMDPMEFYGRKEEFLWIVQAHGHLYGTLKSDVVKALGNRCVFHVMILTIEGVRILREYADCSRILSVYLQSPGEQIVSGRLRRRGGKSTEEERDLRLRECGSWDEEAARSGLFHMLPTAGLTERQVREAFLDLLLV</sequence>
<reference evidence="2 3" key="1">
    <citation type="journal article" date="2016" name="Nat. Commun.">
        <title>Thousands of microbial genomes shed light on interconnected biogeochemical processes in an aquifer system.</title>
        <authorList>
            <person name="Anantharaman K."/>
            <person name="Brown C.T."/>
            <person name="Hug L.A."/>
            <person name="Sharon I."/>
            <person name="Castelle C.J."/>
            <person name="Probst A.J."/>
            <person name="Thomas B.C."/>
            <person name="Singh A."/>
            <person name="Wilkins M.J."/>
            <person name="Karaoz U."/>
            <person name="Brodie E.L."/>
            <person name="Williams K.H."/>
            <person name="Hubbard S.S."/>
            <person name="Banfield J.F."/>
        </authorList>
    </citation>
    <scope>NUCLEOTIDE SEQUENCE [LARGE SCALE GENOMIC DNA]</scope>
</reference>
<dbReference type="Gene3D" id="3.40.50.300">
    <property type="entry name" value="P-loop containing nucleotide triphosphate hydrolases"/>
    <property type="match status" value="1"/>
</dbReference>
<name>A0A1G2R2H9_9BACT</name>
<dbReference type="PANTHER" id="PTHR23117:SF13">
    <property type="entry name" value="GUANYLATE KINASE"/>
    <property type="match status" value="1"/>
</dbReference>
<gene>
    <name evidence="2" type="ORF">A3C04_01370</name>
</gene>
<dbReference type="EMBL" id="MHTV01000033">
    <property type="protein sequence ID" value="OHA66452.1"/>
    <property type="molecule type" value="Genomic_DNA"/>
</dbReference>
<dbReference type="PROSITE" id="PS50052">
    <property type="entry name" value="GUANYLATE_KINASE_2"/>
    <property type="match status" value="1"/>
</dbReference>
<dbReference type="AlphaFoldDB" id="A0A1G2R2H9"/>
<organism evidence="2 3">
    <name type="scientific">Candidatus Wildermuthbacteria bacterium RIFCSPHIGHO2_02_FULL_45_25</name>
    <dbReference type="NCBI Taxonomy" id="1802450"/>
    <lineage>
        <taxon>Bacteria</taxon>
        <taxon>Candidatus Wildermuthiibacteriota</taxon>
    </lineage>
</organism>
<dbReference type="GO" id="GO:0004385">
    <property type="term" value="F:GMP kinase activity"/>
    <property type="evidence" value="ECO:0007669"/>
    <property type="project" value="TreeGrafter"/>
</dbReference>